<dbReference type="GO" id="GO:0016787">
    <property type="term" value="F:hydrolase activity"/>
    <property type="evidence" value="ECO:0007669"/>
    <property type="project" value="UniProtKB-KW"/>
</dbReference>
<dbReference type="InterPro" id="IPR051540">
    <property type="entry name" value="S-2-haloacid_dehalogenase"/>
</dbReference>
<keyword evidence="3" id="KW-1185">Reference proteome</keyword>
<dbReference type="Pfam" id="PF00702">
    <property type="entry name" value="Hydrolase"/>
    <property type="match status" value="1"/>
</dbReference>
<sequence length="273" mass="31633">MKALIEKCKVIIFDLDGTLYEGTCHFDYYAEQIKNELPKELHQDFERDYEAMKQGDHALKIGKVYDMEKDVILTLDPMTFSVVEGHTWEGQLLPNSTVEEWYNEPIVYDEARMIAVGDGWWLPYVNGAHHGVKDTYHCYDKTKEYMVSKDFVLPKTEGLKEALMKLKDEKKLVLLTNSDYEDVQRLLKELELHGLFDFEITDAYKPFETEQHLQKLMILYSVEPHEVVSIGDNFMNEIAPALKLGMHGVYISEHGHTYSNDSLVIVPTLARAF</sequence>
<evidence type="ECO:0000313" key="3">
    <source>
        <dbReference type="Proteomes" id="UP000605259"/>
    </source>
</evidence>
<proteinExistence type="predicted"/>
<dbReference type="Gene3D" id="3.40.50.1000">
    <property type="entry name" value="HAD superfamily/HAD-like"/>
    <property type="match status" value="1"/>
</dbReference>
<dbReference type="EMBL" id="BMFK01000001">
    <property type="protein sequence ID" value="GGE70041.1"/>
    <property type="molecule type" value="Genomic_DNA"/>
</dbReference>
<protein>
    <submittedName>
        <fullName evidence="2">Uncharacterized protein</fullName>
    </submittedName>
</protein>
<dbReference type="PANTHER" id="PTHR43316">
    <property type="entry name" value="HYDROLASE, HALOACID DELAHOGENASE-RELATED"/>
    <property type="match status" value="1"/>
</dbReference>
<dbReference type="SFLD" id="SFLDG01129">
    <property type="entry name" value="C1.5:_HAD__Beta-PGM__Phosphata"/>
    <property type="match status" value="1"/>
</dbReference>
<evidence type="ECO:0000313" key="2">
    <source>
        <dbReference type="EMBL" id="GGE70041.1"/>
    </source>
</evidence>
<comment type="caution">
    <text evidence="2">The sequence shown here is derived from an EMBL/GenBank/DDBJ whole genome shotgun (WGS) entry which is preliminary data.</text>
</comment>
<organism evidence="2 3">
    <name type="scientific">Priestia taiwanensis</name>
    <dbReference type="NCBI Taxonomy" id="1347902"/>
    <lineage>
        <taxon>Bacteria</taxon>
        <taxon>Bacillati</taxon>
        <taxon>Bacillota</taxon>
        <taxon>Bacilli</taxon>
        <taxon>Bacillales</taxon>
        <taxon>Bacillaceae</taxon>
        <taxon>Priestia</taxon>
    </lineage>
</organism>
<dbReference type="InterPro" id="IPR036412">
    <property type="entry name" value="HAD-like_sf"/>
</dbReference>
<dbReference type="AlphaFoldDB" id="A0A917EPT3"/>
<gene>
    <name evidence="2" type="ORF">GCM10007140_20020</name>
</gene>
<dbReference type="InterPro" id="IPR023214">
    <property type="entry name" value="HAD_sf"/>
</dbReference>
<reference evidence="2" key="1">
    <citation type="journal article" date="2014" name="Int. J. Syst. Evol. Microbiol.">
        <title>Complete genome sequence of Corynebacterium casei LMG S-19264T (=DSM 44701T), isolated from a smear-ripened cheese.</title>
        <authorList>
            <consortium name="US DOE Joint Genome Institute (JGI-PGF)"/>
            <person name="Walter F."/>
            <person name="Albersmeier A."/>
            <person name="Kalinowski J."/>
            <person name="Ruckert C."/>
        </authorList>
    </citation>
    <scope>NUCLEOTIDE SEQUENCE</scope>
    <source>
        <strain evidence="2">CGMCC 1.12698</strain>
    </source>
</reference>
<name>A0A917EPT3_9BACI</name>
<dbReference type="SUPFAM" id="SSF56784">
    <property type="entry name" value="HAD-like"/>
    <property type="match status" value="1"/>
</dbReference>
<accession>A0A917EPT3</accession>
<dbReference type="CDD" id="cd01427">
    <property type="entry name" value="HAD_like"/>
    <property type="match status" value="1"/>
</dbReference>
<dbReference type="Proteomes" id="UP000605259">
    <property type="component" value="Unassembled WGS sequence"/>
</dbReference>
<dbReference type="RefSeq" id="WP_188388220.1">
    <property type="nucleotide sequence ID" value="NZ_BMFK01000001.1"/>
</dbReference>
<keyword evidence="1" id="KW-0378">Hydrolase</keyword>
<evidence type="ECO:0000256" key="1">
    <source>
        <dbReference type="ARBA" id="ARBA00022801"/>
    </source>
</evidence>
<dbReference type="SFLD" id="SFLDS00003">
    <property type="entry name" value="Haloacid_Dehalogenase"/>
    <property type="match status" value="1"/>
</dbReference>
<reference evidence="2" key="2">
    <citation type="submission" date="2020-09" db="EMBL/GenBank/DDBJ databases">
        <authorList>
            <person name="Sun Q."/>
            <person name="Zhou Y."/>
        </authorList>
    </citation>
    <scope>NUCLEOTIDE SEQUENCE</scope>
    <source>
        <strain evidence="2">CGMCC 1.12698</strain>
    </source>
</reference>